<feature type="chain" id="PRO_5021876258" evidence="1">
    <location>
        <begin position="22"/>
        <end position="347"/>
    </location>
</feature>
<evidence type="ECO:0000256" key="1">
    <source>
        <dbReference type="SAM" id="SignalP"/>
    </source>
</evidence>
<proteinExistence type="predicted"/>
<gene>
    <name evidence="3" type="ORF">FMM06_16590</name>
</gene>
<dbReference type="OrthoDB" id="8775303at2"/>
<keyword evidence="4" id="KW-1185">Reference proteome</keyword>
<evidence type="ECO:0000313" key="3">
    <source>
        <dbReference type="EMBL" id="TRW15244.1"/>
    </source>
</evidence>
<feature type="signal peptide" evidence="1">
    <location>
        <begin position="1"/>
        <end position="21"/>
    </location>
</feature>
<dbReference type="NCBIfam" id="TIGR02595">
    <property type="entry name" value="PEP_CTERM"/>
    <property type="match status" value="1"/>
</dbReference>
<evidence type="ECO:0000259" key="2">
    <source>
        <dbReference type="Pfam" id="PF07589"/>
    </source>
</evidence>
<feature type="domain" description="Ice-binding protein C-terminal" evidence="2">
    <location>
        <begin position="318"/>
        <end position="341"/>
    </location>
</feature>
<organism evidence="3 4">
    <name type="scientific">Glacieibacterium frigidum</name>
    <dbReference type="NCBI Taxonomy" id="2593303"/>
    <lineage>
        <taxon>Bacteria</taxon>
        <taxon>Pseudomonadati</taxon>
        <taxon>Pseudomonadota</taxon>
        <taxon>Alphaproteobacteria</taxon>
        <taxon>Sphingomonadales</taxon>
        <taxon>Sphingosinicellaceae</taxon>
        <taxon>Glacieibacterium</taxon>
    </lineage>
</organism>
<dbReference type="EMBL" id="VJWA01000002">
    <property type="protein sequence ID" value="TRW15244.1"/>
    <property type="molecule type" value="Genomic_DNA"/>
</dbReference>
<keyword evidence="1" id="KW-0732">Signal</keyword>
<dbReference type="Pfam" id="PF07589">
    <property type="entry name" value="PEP-CTERM"/>
    <property type="match status" value="1"/>
</dbReference>
<comment type="caution">
    <text evidence="3">The sequence shown here is derived from an EMBL/GenBank/DDBJ whole genome shotgun (WGS) entry which is preliminary data.</text>
</comment>
<protein>
    <submittedName>
        <fullName evidence="3">PEP-CTERM sorting domain-containing protein</fullName>
    </submittedName>
</protein>
<dbReference type="InterPro" id="IPR013424">
    <property type="entry name" value="Ice-binding_C"/>
</dbReference>
<name>A0A552UAK2_9SPHN</name>
<dbReference type="AlphaFoldDB" id="A0A552UAK2"/>
<sequence length="347" mass="35884">MGRKLLGSALLALVLAAPAAAEVTGIVTVANSQIILTPDEGTFVFDYTGENLSDAVGDRFGSNAAFSSTSDVAGDSIVFQNGNAAAGIASQVSSFTSLDITFRNSGTTAVQPILHSSITPAGLGLFVSAFCGEEARLPNCGGSNDYGPLSVQQRSLNGGEGSIIASSSFFFNVLSDGNAIYSISGGISLVYDFSLQQAIVVTDLADASARLTNFNLVTDPEDPYAIGFAWDATDIDIAIEGLLNPGELRTLTYETGVTSFTRNQSFDGRNVVAYAGFGDPIGRNGSIPPPPSFTAFGFDTPTFGDDGSLDVTYTGSLVPEPATWAMMIGGFGLVGAAARRRRTLVAA</sequence>
<dbReference type="Proteomes" id="UP000317894">
    <property type="component" value="Unassembled WGS sequence"/>
</dbReference>
<accession>A0A552UAK2</accession>
<dbReference type="NCBIfam" id="NF035944">
    <property type="entry name" value="PEPxxWA-CTERM"/>
    <property type="match status" value="1"/>
</dbReference>
<reference evidence="3 4" key="1">
    <citation type="submission" date="2019-07" db="EMBL/GenBank/DDBJ databases">
        <title>Novel species isolated from glacier.</title>
        <authorList>
            <person name="Liu Q."/>
            <person name="Xin Y.-H."/>
        </authorList>
    </citation>
    <scope>NUCLEOTIDE SEQUENCE [LARGE SCALE GENOMIC DNA]</scope>
    <source>
        <strain evidence="3 4">LB1R16</strain>
    </source>
</reference>
<dbReference type="RefSeq" id="WP_144335412.1">
    <property type="nucleotide sequence ID" value="NZ_VJWA01000002.1"/>
</dbReference>
<evidence type="ECO:0000313" key="4">
    <source>
        <dbReference type="Proteomes" id="UP000317894"/>
    </source>
</evidence>